<evidence type="ECO:0000256" key="1">
    <source>
        <dbReference type="ARBA" id="ARBA00004123"/>
    </source>
</evidence>
<evidence type="ECO:0000313" key="16">
    <source>
        <dbReference type="EMBL" id="KAF6036545.1"/>
    </source>
</evidence>
<evidence type="ECO:0000256" key="12">
    <source>
        <dbReference type="ARBA" id="ARBA00023242"/>
    </source>
</evidence>
<keyword evidence="10" id="KW-0238">DNA-binding</keyword>
<dbReference type="Proteomes" id="UP000593567">
    <property type="component" value="Unassembled WGS sequence"/>
</dbReference>
<evidence type="ECO:0000256" key="3">
    <source>
        <dbReference type="ARBA" id="ARBA00022723"/>
    </source>
</evidence>
<dbReference type="GO" id="GO:0003678">
    <property type="term" value="F:DNA helicase activity"/>
    <property type="evidence" value="ECO:0007669"/>
    <property type="project" value="UniProtKB-EC"/>
</dbReference>
<dbReference type="PANTHER" id="PTHR46357:SF1">
    <property type="entry name" value="TRANSCRIPTIONAL REGULATOR ATRX"/>
    <property type="match status" value="1"/>
</dbReference>
<dbReference type="InterPro" id="IPR011011">
    <property type="entry name" value="Znf_FYVE_PHD"/>
</dbReference>
<evidence type="ECO:0000256" key="2">
    <source>
        <dbReference type="ARBA" id="ARBA00007025"/>
    </source>
</evidence>
<protein>
    <submittedName>
        <fullName evidence="16">ATRX</fullName>
    </submittedName>
</protein>
<dbReference type="InterPro" id="IPR052131">
    <property type="entry name" value="ATRX_domain-containing"/>
</dbReference>
<organism evidence="16 17">
    <name type="scientific">Bugula neritina</name>
    <name type="common">Brown bryozoan</name>
    <name type="synonym">Sertularia neritina</name>
    <dbReference type="NCBI Taxonomy" id="10212"/>
    <lineage>
        <taxon>Eukaryota</taxon>
        <taxon>Metazoa</taxon>
        <taxon>Spiralia</taxon>
        <taxon>Lophotrochozoa</taxon>
        <taxon>Bryozoa</taxon>
        <taxon>Gymnolaemata</taxon>
        <taxon>Cheilostomatida</taxon>
        <taxon>Flustrina</taxon>
        <taxon>Buguloidea</taxon>
        <taxon>Bugulidae</taxon>
        <taxon>Bugula</taxon>
    </lineage>
</organism>
<evidence type="ECO:0000256" key="9">
    <source>
        <dbReference type="ARBA" id="ARBA00022840"/>
    </source>
</evidence>
<dbReference type="CDD" id="cd11726">
    <property type="entry name" value="ADDz_ATRX"/>
    <property type="match status" value="1"/>
</dbReference>
<evidence type="ECO:0000313" key="17">
    <source>
        <dbReference type="Proteomes" id="UP000593567"/>
    </source>
</evidence>
<dbReference type="InterPro" id="IPR013083">
    <property type="entry name" value="Znf_RING/FYVE/PHD"/>
</dbReference>
<evidence type="ECO:0000256" key="8">
    <source>
        <dbReference type="ARBA" id="ARBA00022833"/>
    </source>
</evidence>
<dbReference type="AlphaFoldDB" id="A0A7J7KE96"/>
<keyword evidence="11" id="KW-0234">DNA repair</keyword>
<keyword evidence="17" id="KW-1185">Reference proteome</keyword>
<evidence type="ECO:0000256" key="11">
    <source>
        <dbReference type="ARBA" id="ARBA00023204"/>
    </source>
</evidence>
<evidence type="ECO:0000256" key="6">
    <source>
        <dbReference type="ARBA" id="ARBA00022771"/>
    </source>
</evidence>
<dbReference type="GO" id="GO:0016787">
    <property type="term" value="F:hydrolase activity"/>
    <property type="evidence" value="ECO:0007669"/>
    <property type="project" value="UniProtKB-KW"/>
</dbReference>
<dbReference type="GO" id="GO:0031297">
    <property type="term" value="P:replication fork processing"/>
    <property type="evidence" value="ECO:0007669"/>
    <property type="project" value="TreeGrafter"/>
</dbReference>
<dbReference type="GO" id="GO:0008270">
    <property type="term" value="F:zinc ion binding"/>
    <property type="evidence" value="ECO:0007669"/>
    <property type="project" value="UniProtKB-KW"/>
</dbReference>
<evidence type="ECO:0000259" key="15">
    <source>
        <dbReference type="PROSITE" id="PS51533"/>
    </source>
</evidence>
<feature type="region of interest" description="Disordered" evidence="14">
    <location>
        <begin position="25"/>
        <end position="74"/>
    </location>
</feature>
<gene>
    <name evidence="16" type="ORF">EB796_005158</name>
</gene>
<comment type="caution">
    <text evidence="16">The sequence shown here is derived from an EMBL/GenBank/DDBJ whole genome shotgun (WGS) entry which is preliminary data.</text>
</comment>
<evidence type="ECO:0000256" key="10">
    <source>
        <dbReference type="ARBA" id="ARBA00023125"/>
    </source>
</evidence>
<evidence type="ECO:0000256" key="14">
    <source>
        <dbReference type="SAM" id="MobiDB-lite"/>
    </source>
</evidence>
<dbReference type="GO" id="GO:0031490">
    <property type="term" value="F:chromatin DNA binding"/>
    <property type="evidence" value="ECO:0007669"/>
    <property type="project" value="TreeGrafter"/>
</dbReference>
<feature type="region of interest" description="Disordered" evidence="14">
    <location>
        <begin position="324"/>
        <end position="351"/>
    </location>
</feature>
<dbReference type="Gene3D" id="3.30.40.10">
    <property type="entry name" value="Zinc/RING finger domain, C3HC4 (zinc finger)"/>
    <property type="match status" value="1"/>
</dbReference>
<dbReference type="GO" id="GO:0005721">
    <property type="term" value="C:pericentric heterochromatin"/>
    <property type="evidence" value="ECO:0007669"/>
    <property type="project" value="TreeGrafter"/>
</dbReference>
<reference evidence="16" key="1">
    <citation type="submission" date="2020-06" db="EMBL/GenBank/DDBJ databases">
        <title>Draft genome of Bugula neritina, a colonial animal packing powerful symbionts and potential medicines.</title>
        <authorList>
            <person name="Rayko M."/>
        </authorList>
    </citation>
    <scope>NUCLEOTIDE SEQUENCE [LARGE SCALE GENOMIC DNA]</scope>
    <source>
        <strain evidence="16">Kwan_BN1</strain>
    </source>
</reference>
<dbReference type="SUPFAM" id="SSF57903">
    <property type="entry name" value="FYVE/PHD zinc finger"/>
    <property type="match status" value="1"/>
</dbReference>
<dbReference type="PANTHER" id="PTHR46357">
    <property type="entry name" value="TRANSCRIPTIONAL REGULATOR ATRX"/>
    <property type="match status" value="1"/>
</dbReference>
<feature type="region of interest" description="Disordered" evidence="14">
    <location>
        <begin position="138"/>
        <end position="173"/>
    </location>
</feature>
<proteinExistence type="inferred from homology"/>
<dbReference type="PROSITE" id="PS51533">
    <property type="entry name" value="ADD"/>
    <property type="match status" value="1"/>
</dbReference>
<feature type="domain" description="PHD-type" evidence="15">
    <location>
        <begin position="169"/>
        <end position="305"/>
    </location>
</feature>
<dbReference type="OrthoDB" id="6286493at2759"/>
<dbReference type="GO" id="GO:0006281">
    <property type="term" value="P:DNA repair"/>
    <property type="evidence" value="ECO:0007669"/>
    <property type="project" value="UniProtKB-KW"/>
</dbReference>
<dbReference type="GO" id="GO:0005634">
    <property type="term" value="C:nucleus"/>
    <property type="evidence" value="ECO:0007669"/>
    <property type="project" value="UniProtKB-SubCell"/>
</dbReference>
<evidence type="ECO:0000256" key="13">
    <source>
        <dbReference type="ARBA" id="ARBA00047995"/>
    </source>
</evidence>
<dbReference type="InterPro" id="IPR025766">
    <property type="entry name" value="ADD"/>
</dbReference>
<evidence type="ECO:0000256" key="4">
    <source>
        <dbReference type="ARBA" id="ARBA00022741"/>
    </source>
</evidence>
<dbReference type="GO" id="GO:0005524">
    <property type="term" value="F:ATP binding"/>
    <property type="evidence" value="ECO:0007669"/>
    <property type="project" value="UniProtKB-KW"/>
</dbReference>
<feature type="compositionally biased region" description="Polar residues" evidence="14">
    <location>
        <begin position="45"/>
        <end position="54"/>
    </location>
</feature>
<dbReference type="InterPro" id="IPR041430">
    <property type="entry name" value="ADD_ATRX"/>
</dbReference>
<keyword evidence="7" id="KW-0378">Hydrolase</keyword>
<feature type="compositionally biased region" description="Low complexity" evidence="14">
    <location>
        <begin position="324"/>
        <end position="338"/>
    </location>
</feature>
<dbReference type="EMBL" id="VXIV02000706">
    <property type="protein sequence ID" value="KAF6036545.1"/>
    <property type="molecule type" value="Genomic_DNA"/>
</dbReference>
<keyword evidence="8" id="KW-0862">Zinc</keyword>
<dbReference type="GO" id="GO:0006338">
    <property type="term" value="P:chromatin remodeling"/>
    <property type="evidence" value="ECO:0007669"/>
    <property type="project" value="TreeGrafter"/>
</dbReference>
<name>A0A7J7KE96_BUGNE</name>
<keyword evidence="6" id="KW-0863">Zinc-finger</keyword>
<keyword evidence="5" id="KW-0227">DNA damage</keyword>
<comment type="subcellular location">
    <subcellularLocation>
        <location evidence="1">Nucleus</location>
    </subcellularLocation>
</comment>
<comment type="catalytic activity">
    <reaction evidence="13">
        <text>ATP + H2O = ADP + phosphate + H(+)</text>
        <dbReference type="Rhea" id="RHEA:13065"/>
        <dbReference type="ChEBI" id="CHEBI:15377"/>
        <dbReference type="ChEBI" id="CHEBI:15378"/>
        <dbReference type="ChEBI" id="CHEBI:30616"/>
        <dbReference type="ChEBI" id="CHEBI:43474"/>
        <dbReference type="ChEBI" id="CHEBI:456216"/>
        <dbReference type="EC" id="3.6.4.12"/>
    </reaction>
</comment>
<keyword evidence="12" id="KW-0539">Nucleus</keyword>
<dbReference type="Pfam" id="PF17981">
    <property type="entry name" value="ADD_ATRX"/>
    <property type="match status" value="1"/>
</dbReference>
<sequence>MANVASAATSKQSKSSSLELLISKFKTTPLPQDPNNDSESRIESVASSGPTASGSGDHITSEKKSRRKGNPVSFVSTCAQYEIDEDMEVDEYNADLDRVSYNLTPNGDIASPPTTSESLSRPVPEEEIIPEGTIVVNPEAPSAEQEKQAPQVNPEMQGSELASGPELGSKGQAVKDPSYQCTICREPLHVKMFHNIRTHPKIKVTVCKSCYQFYTNGEFTKDEDGLDNQCSWCGEGGNLLICDFCTCAFCKKCIRNNFKRDMIKQIEEAVKWKCLICDPKPLAVHVIRCSDLQKSIEEYKRLASEKPRPKVVATHSLNQAKQIPATQAPPTAALPTAAMSQPRDSSQSSEYDSRIHINIPTAAGLSVNPKVNLSTIASQYINAQSVVCEDWLLESVIQEHNRFSKELKLIKESLLAAQQQCRHLLVSGDKTCRVLGTAMKRKMAESVTNNIKIISKASAKSSAAQRSPAVVSRPSVISKTQLPVQTSAGRGVSRLPLSTPVVSSLVRGGATRSEVKLRPSSHPLLTSAVTGAAAATSRTSREFIDIGELSKENSKVKMYR</sequence>
<accession>A0A7J7KE96</accession>
<keyword evidence="4" id="KW-0547">Nucleotide-binding</keyword>
<keyword evidence="3" id="KW-0479">Metal-binding</keyword>
<dbReference type="GO" id="GO:0010468">
    <property type="term" value="P:regulation of gene expression"/>
    <property type="evidence" value="ECO:0007669"/>
    <property type="project" value="UniProtKB-ARBA"/>
</dbReference>
<evidence type="ECO:0000256" key="5">
    <source>
        <dbReference type="ARBA" id="ARBA00022763"/>
    </source>
</evidence>
<comment type="similarity">
    <text evidence="2">Belongs to the SNF2/RAD54 helicase family.</text>
</comment>
<feature type="region of interest" description="Disordered" evidence="14">
    <location>
        <begin position="103"/>
        <end position="123"/>
    </location>
</feature>
<keyword evidence="9" id="KW-0067">ATP-binding</keyword>
<feature type="compositionally biased region" description="Polar residues" evidence="14">
    <location>
        <begin position="25"/>
        <end position="37"/>
    </location>
</feature>
<evidence type="ECO:0000256" key="7">
    <source>
        <dbReference type="ARBA" id="ARBA00022801"/>
    </source>
</evidence>